<protein>
    <submittedName>
        <fullName evidence="1">Uncharacterized protein</fullName>
    </submittedName>
</protein>
<reference evidence="1" key="2">
    <citation type="journal article" date="2015" name="Fish Shellfish Immunol.">
        <title>Early steps in the European eel (Anguilla anguilla)-Vibrio vulnificus interaction in the gills: Role of the RtxA13 toxin.</title>
        <authorList>
            <person name="Callol A."/>
            <person name="Pajuelo D."/>
            <person name="Ebbesson L."/>
            <person name="Teles M."/>
            <person name="MacKenzie S."/>
            <person name="Amaro C."/>
        </authorList>
    </citation>
    <scope>NUCLEOTIDE SEQUENCE</scope>
</reference>
<accession>A0A0E9RT28</accession>
<name>A0A0E9RT28_ANGAN</name>
<reference evidence="1" key="1">
    <citation type="submission" date="2014-11" db="EMBL/GenBank/DDBJ databases">
        <authorList>
            <person name="Amaro Gonzalez C."/>
        </authorList>
    </citation>
    <scope>NUCLEOTIDE SEQUENCE</scope>
</reference>
<sequence>MFIILMIIVVMVVFFPFFNCIHVCFHSCKEEFYDANFLQVTVTMQKKCF</sequence>
<organism evidence="1">
    <name type="scientific">Anguilla anguilla</name>
    <name type="common">European freshwater eel</name>
    <name type="synonym">Muraena anguilla</name>
    <dbReference type="NCBI Taxonomy" id="7936"/>
    <lineage>
        <taxon>Eukaryota</taxon>
        <taxon>Metazoa</taxon>
        <taxon>Chordata</taxon>
        <taxon>Craniata</taxon>
        <taxon>Vertebrata</taxon>
        <taxon>Euteleostomi</taxon>
        <taxon>Actinopterygii</taxon>
        <taxon>Neopterygii</taxon>
        <taxon>Teleostei</taxon>
        <taxon>Anguilliformes</taxon>
        <taxon>Anguillidae</taxon>
        <taxon>Anguilla</taxon>
    </lineage>
</organism>
<dbReference type="AlphaFoldDB" id="A0A0E9RT28"/>
<proteinExistence type="predicted"/>
<dbReference type="EMBL" id="GBXM01076977">
    <property type="protein sequence ID" value="JAH31600.1"/>
    <property type="molecule type" value="Transcribed_RNA"/>
</dbReference>
<evidence type="ECO:0000313" key="1">
    <source>
        <dbReference type="EMBL" id="JAH31600.1"/>
    </source>
</evidence>